<evidence type="ECO:0000256" key="1">
    <source>
        <dbReference type="SAM" id="MobiDB-lite"/>
    </source>
</evidence>
<dbReference type="GeneID" id="108682840"/>
<dbReference type="InterPro" id="IPR028213">
    <property type="entry name" value="PA1"/>
</dbReference>
<accession>A0A8B7PNK2</accession>
<gene>
    <name evidence="3" type="primary">LOC108682840</name>
</gene>
<dbReference type="GO" id="GO:1902808">
    <property type="term" value="P:positive regulation of cell cycle G1/S phase transition"/>
    <property type="evidence" value="ECO:0007669"/>
    <property type="project" value="TreeGrafter"/>
</dbReference>
<dbReference type="KEGG" id="hazt:108682840"/>
<sequence length="147" mass="16264">MSDEENWTIECSDEEIDQAFEEDASGNCMPKSIDAIIKACESVARARANEPVLTWKSKYGRRPPTPQSLSDSPSEDEEVSNTHVDTSGFDFSDDSSAVRLAPRRTPGSATLKGSAKKKTTSFENILASVRRQKKLEATEKTSSRFKK</sequence>
<evidence type="ECO:0000313" key="3">
    <source>
        <dbReference type="RefSeq" id="XP_018027570.1"/>
    </source>
</evidence>
<dbReference type="CTD" id="32079"/>
<dbReference type="GO" id="GO:0033148">
    <property type="term" value="P:positive regulation of intracellular estrogen receptor signaling pathway"/>
    <property type="evidence" value="ECO:0007669"/>
    <property type="project" value="TreeGrafter"/>
</dbReference>
<protein>
    <submittedName>
        <fullName evidence="3">PAXIP1-associated glutamate-rich protein 1-like</fullName>
    </submittedName>
</protein>
<reference evidence="3" key="1">
    <citation type="submission" date="2025-08" db="UniProtKB">
        <authorList>
            <consortium name="RefSeq"/>
        </authorList>
    </citation>
    <scope>IDENTIFICATION</scope>
    <source>
        <tissue evidence="3">Whole organism</tissue>
    </source>
</reference>
<dbReference type="PANTHER" id="PTHR28467">
    <property type="entry name" value="PAXIP1-ASSOCIATED GLUTAMATE-RICH PROTEIN 1"/>
    <property type="match status" value="1"/>
</dbReference>
<dbReference type="GO" id="GO:0030331">
    <property type="term" value="F:nuclear estrogen receptor binding"/>
    <property type="evidence" value="ECO:0007669"/>
    <property type="project" value="TreeGrafter"/>
</dbReference>
<dbReference type="Pfam" id="PF15364">
    <property type="entry name" value="PAXIP1_C"/>
    <property type="match status" value="1"/>
</dbReference>
<dbReference type="RefSeq" id="XP_018027570.1">
    <property type="nucleotide sequence ID" value="XM_018172081.2"/>
</dbReference>
<dbReference type="Proteomes" id="UP000694843">
    <property type="component" value="Unplaced"/>
</dbReference>
<proteinExistence type="predicted"/>
<dbReference type="AlphaFoldDB" id="A0A8B7PNK2"/>
<evidence type="ECO:0000313" key="2">
    <source>
        <dbReference type="Proteomes" id="UP000694843"/>
    </source>
</evidence>
<feature type="region of interest" description="Disordered" evidence="1">
    <location>
        <begin position="57"/>
        <end position="125"/>
    </location>
</feature>
<dbReference type="PANTHER" id="PTHR28467:SF1">
    <property type="entry name" value="PAXIP1-ASSOCIATED GLUTAMATE-RICH PROTEIN 1"/>
    <property type="match status" value="1"/>
</dbReference>
<dbReference type="OrthoDB" id="10067843at2759"/>
<dbReference type="GO" id="GO:0044666">
    <property type="term" value="C:MLL3/4 complex"/>
    <property type="evidence" value="ECO:0007669"/>
    <property type="project" value="TreeGrafter"/>
</dbReference>
<keyword evidence="2" id="KW-1185">Reference proteome</keyword>
<name>A0A8B7PNK2_HYAAZ</name>
<organism evidence="2 3">
    <name type="scientific">Hyalella azteca</name>
    <name type="common">Amphipod</name>
    <dbReference type="NCBI Taxonomy" id="294128"/>
    <lineage>
        <taxon>Eukaryota</taxon>
        <taxon>Metazoa</taxon>
        <taxon>Ecdysozoa</taxon>
        <taxon>Arthropoda</taxon>
        <taxon>Crustacea</taxon>
        <taxon>Multicrustacea</taxon>
        <taxon>Malacostraca</taxon>
        <taxon>Eumalacostraca</taxon>
        <taxon>Peracarida</taxon>
        <taxon>Amphipoda</taxon>
        <taxon>Senticaudata</taxon>
        <taxon>Talitrida</taxon>
        <taxon>Talitroidea</taxon>
        <taxon>Hyalellidae</taxon>
        <taxon>Hyalella</taxon>
    </lineage>
</organism>